<keyword evidence="3" id="KW-1185">Reference proteome</keyword>
<dbReference type="InterPro" id="IPR010987">
    <property type="entry name" value="Glutathione-S-Trfase_C-like"/>
</dbReference>
<keyword evidence="2" id="KW-0808">Transferase</keyword>
<accession>A0ABV7ET71</accession>
<dbReference type="InterPro" id="IPR036249">
    <property type="entry name" value="Thioredoxin-like_sf"/>
</dbReference>
<dbReference type="Gene3D" id="1.20.1050.10">
    <property type="match status" value="1"/>
</dbReference>
<evidence type="ECO:0000313" key="2">
    <source>
        <dbReference type="EMBL" id="MFC3105164.1"/>
    </source>
</evidence>
<dbReference type="PROSITE" id="PS50405">
    <property type="entry name" value="GST_CTER"/>
    <property type="match status" value="1"/>
</dbReference>
<evidence type="ECO:0000259" key="1">
    <source>
        <dbReference type="PROSITE" id="PS50405"/>
    </source>
</evidence>
<evidence type="ECO:0000313" key="3">
    <source>
        <dbReference type="Proteomes" id="UP001595462"/>
    </source>
</evidence>
<dbReference type="SUPFAM" id="SSF47616">
    <property type="entry name" value="GST C-terminal domain-like"/>
    <property type="match status" value="1"/>
</dbReference>
<gene>
    <name evidence="2" type="ORF">ACFOSU_14880</name>
</gene>
<dbReference type="EC" id="2.5.1.18" evidence="2"/>
<dbReference type="InterPro" id="IPR050213">
    <property type="entry name" value="GST_superfamily"/>
</dbReference>
<comment type="caution">
    <text evidence="2">The sequence shown here is derived from an EMBL/GenBank/DDBJ whole genome shotgun (WGS) entry which is preliminary data.</text>
</comment>
<dbReference type="InterPro" id="IPR036282">
    <property type="entry name" value="Glutathione-S-Trfase_C_sf"/>
</dbReference>
<feature type="domain" description="GST C-terminal" evidence="1">
    <location>
        <begin position="95"/>
        <end position="226"/>
    </location>
</feature>
<dbReference type="Pfam" id="PF14497">
    <property type="entry name" value="GST_C_3"/>
    <property type="match status" value="1"/>
</dbReference>
<dbReference type="CDD" id="cd03192">
    <property type="entry name" value="GST_C_Sigma_like"/>
    <property type="match status" value="1"/>
</dbReference>
<reference evidence="3" key="1">
    <citation type="journal article" date="2019" name="Int. J. Syst. Evol. Microbiol.">
        <title>The Global Catalogue of Microorganisms (GCM) 10K type strain sequencing project: providing services to taxonomists for standard genome sequencing and annotation.</title>
        <authorList>
            <consortium name="The Broad Institute Genomics Platform"/>
            <consortium name="The Broad Institute Genome Sequencing Center for Infectious Disease"/>
            <person name="Wu L."/>
            <person name="Ma J."/>
        </authorList>
    </citation>
    <scope>NUCLEOTIDE SEQUENCE [LARGE SCALE GENOMIC DNA]</scope>
    <source>
        <strain evidence="3">KCTC 52640</strain>
    </source>
</reference>
<organism evidence="2 3">
    <name type="scientific">Salinisphaera aquimarina</name>
    <dbReference type="NCBI Taxonomy" id="2094031"/>
    <lineage>
        <taxon>Bacteria</taxon>
        <taxon>Pseudomonadati</taxon>
        <taxon>Pseudomonadota</taxon>
        <taxon>Gammaproteobacteria</taxon>
        <taxon>Salinisphaerales</taxon>
        <taxon>Salinisphaeraceae</taxon>
        <taxon>Salinisphaera</taxon>
    </lineage>
</organism>
<dbReference type="PANTHER" id="PTHR11571:SF263">
    <property type="entry name" value="GLUTATHIONE S-TRANSFERASE"/>
    <property type="match status" value="1"/>
</dbReference>
<dbReference type="SUPFAM" id="SSF52833">
    <property type="entry name" value="Thioredoxin-like"/>
    <property type="match status" value="1"/>
</dbReference>
<sequence length="250" mass="27809">MSYELYYWPGIPGRGEFVRLALEDAGANYVDIAYSTAPGHGLAAVSAGLDASENPRPPFAPPFLRVDGFEVSHVANILQFLGPRLDLAPEREADRLWCHGLQLTLTDFTAEIHDTHHPIASSRYYEDQRTEARRRAADFVHQRLPRFLAYFEAVLTANQNHDWLVGAHCSTADLSLLQVVAGLAHAFPNALADLAADVPRVMALAERVAARPRLAAYLASERRMPFNQDGVFRHYPELDLDPEHKSGADQ</sequence>
<dbReference type="RefSeq" id="WP_380690724.1">
    <property type="nucleotide sequence ID" value="NZ_JBHRSS010000007.1"/>
</dbReference>
<dbReference type="Gene3D" id="3.40.30.10">
    <property type="entry name" value="Glutaredoxin"/>
    <property type="match status" value="1"/>
</dbReference>
<dbReference type="GO" id="GO:0004364">
    <property type="term" value="F:glutathione transferase activity"/>
    <property type="evidence" value="ECO:0007669"/>
    <property type="project" value="UniProtKB-EC"/>
</dbReference>
<dbReference type="EMBL" id="JBHRSS010000007">
    <property type="protein sequence ID" value="MFC3105164.1"/>
    <property type="molecule type" value="Genomic_DNA"/>
</dbReference>
<name>A0ABV7ET71_9GAMM</name>
<proteinExistence type="predicted"/>
<dbReference type="PANTHER" id="PTHR11571">
    <property type="entry name" value="GLUTATHIONE S-TRANSFERASE"/>
    <property type="match status" value="1"/>
</dbReference>
<protein>
    <submittedName>
        <fullName evidence="2">Glutathione S-transferase</fullName>
        <ecNumber evidence="2">2.5.1.18</ecNumber>
    </submittedName>
</protein>
<dbReference type="Proteomes" id="UP001595462">
    <property type="component" value="Unassembled WGS sequence"/>
</dbReference>
<dbReference type="InterPro" id="IPR004046">
    <property type="entry name" value="GST_C"/>
</dbReference>